<gene>
    <name evidence="4" type="ORF">KOI35_36620</name>
</gene>
<reference evidence="4 5" key="1">
    <citation type="submission" date="2021-06" db="EMBL/GenBank/DDBJ databases">
        <title>Actinoplanes lichenicola sp. nov., and Actinoplanes ovalisporus sp. nov., isolated from lichen in Thailand.</title>
        <authorList>
            <person name="Saeng-In P."/>
            <person name="Kanchanasin P."/>
            <person name="Yuki M."/>
            <person name="Kudo T."/>
            <person name="Ohkuma M."/>
            <person name="Phongsopitanun W."/>
            <person name="Tanasupawat S."/>
        </authorList>
    </citation>
    <scope>NUCLEOTIDE SEQUENCE [LARGE SCALE GENOMIC DNA]</scope>
    <source>
        <strain evidence="4 5">NBRC 110975</strain>
    </source>
</reference>
<keyword evidence="1" id="KW-1133">Transmembrane helix</keyword>
<sequence>MVGRAWWWPLLAVPLLVAGWFLPLQGQLLTYAVAAGSSTVAVAIGIRRNRPARPVAWWLLTSAMACSTIGTLIWAAAPGSYPPHGDEVSIVDVFYGLAYPQIAIGLTLLPDRRTGISRWARLTDTGIVLITALVLAWVLLYDPYVHDAAIRVATPSMELLPFIDALLAGMALRLLVVQARFTRVHAVVLFATFVIALSDVQYFLAVMHGRWIAGPVLSMAGWCVAFVLIALAVLHPAAGAPAPATAARVHAWRTVPLNVALVVVGPATTLYTILRRWDEAGLDPDDVIVPLLLTGIVSVLLVLRMALATHVAEERAAEQEAMQESIRRMAVHDTLTGLPNRLQLEQQLAGAPPDQALLLLDLDGFKDVNDRLGHTIGDELLVAVAERLLPVAGAGETLVRLGGDEFVLLAPESRAGEVLAALRRPIEVSGHVLHMTGTVGIRRRDDGAGADQLLSDADLALYAAKAEGRDRFEVFDARLRREQAERIRTVERLREGLEAGEFTVHYQPIVALRGGAPVAFEALVRWTPPGQDPIGPDRFIPAAEDSGLIVGLGEWVLRQACADAAPWYPTYGTTISVNVSPRQLAEPDFADVVRRALTGSGLPPEALVLEITEGVLVRSGAHAELTLAHLTRLRADGVRVAIDDFGTGYSSLAYLRDLPIDILKIDRSFMPDDSSDAQQTALVRAVVDLARSLRLVTVAEGVETAQHADLLRTLGCDRGQGWLFGRPGPAPGAADLLYDWRDGSVPVGRKSP</sequence>
<dbReference type="InterPro" id="IPR029787">
    <property type="entry name" value="Nucleotide_cyclase"/>
</dbReference>
<dbReference type="CDD" id="cd01948">
    <property type="entry name" value="EAL"/>
    <property type="match status" value="1"/>
</dbReference>
<keyword evidence="1" id="KW-0472">Membrane</keyword>
<dbReference type="SUPFAM" id="SSF55073">
    <property type="entry name" value="Nucleotide cyclase"/>
    <property type="match status" value="1"/>
</dbReference>
<dbReference type="PANTHER" id="PTHR44757:SF2">
    <property type="entry name" value="BIOFILM ARCHITECTURE MAINTENANCE PROTEIN MBAA"/>
    <property type="match status" value="1"/>
</dbReference>
<feature type="domain" description="EAL" evidence="2">
    <location>
        <begin position="486"/>
        <end position="741"/>
    </location>
</feature>
<dbReference type="PANTHER" id="PTHR44757">
    <property type="entry name" value="DIGUANYLATE CYCLASE DGCP"/>
    <property type="match status" value="1"/>
</dbReference>
<dbReference type="CDD" id="cd01949">
    <property type="entry name" value="GGDEF"/>
    <property type="match status" value="1"/>
</dbReference>
<proteinExistence type="predicted"/>
<feature type="transmembrane region" description="Helical" evidence="1">
    <location>
        <begin position="184"/>
        <end position="205"/>
    </location>
</feature>
<evidence type="ECO:0000256" key="1">
    <source>
        <dbReference type="SAM" id="Phobius"/>
    </source>
</evidence>
<feature type="transmembrane region" description="Helical" evidence="1">
    <location>
        <begin position="28"/>
        <end position="46"/>
    </location>
</feature>
<feature type="transmembrane region" description="Helical" evidence="1">
    <location>
        <begin position="55"/>
        <end position="77"/>
    </location>
</feature>
<dbReference type="InterPro" id="IPR000160">
    <property type="entry name" value="GGDEF_dom"/>
</dbReference>
<dbReference type="RefSeq" id="WP_215793283.1">
    <property type="nucleotide sequence ID" value="NZ_JAHKKG010000013.1"/>
</dbReference>
<feature type="transmembrane region" description="Helical" evidence="1">
    <location>
        <begin position="89"/>
        <end position="109"/>
    </location>
</feature>
<dbReference type="Proteomes" id="UP001519654">
    <property type="component" value="Unassembled WGS sequence"/>
</dbReference>
<keyword evidence="5" id="KW-1185">Reference proteome</keyword>
<dbReference type="SMART" id="SM00052">
    <property type="entry name" value="EAL"/>
    <property type="match status" value="1"/>
</dbReference>
<dbReference type="NCBIfam" id="TIGR00254">
    <property type="entry name" value="GGDEF"/>
    <property type="match status" value="1"/>
</dbReference>
<dbReference type="Gene3D" id="3.30.70.270">
    <property type="match status" value="1"/>
</dbReference>
<feature type="transmembrane region" description="Helical" evidence="1">
    <location>
        <begin position="287"/>
        <end position="307"/>
    </location>
</feature>
<dbReference type="PROSITE" id="PS50883">
    <property type="entry name" value="EAL"/>
    <property type="match status" value="1"/>
</dbReference>
<feature type="domain" description="GGDEF" evidence="3">
    <location>
        <begin position="353"/>
        <end position="477"/>
    </location>
</feature>
<dbReference type="InterPro" id="IPR052155">
    <property type="entry name" value="Biofilm_reg_signaling"/>
</dbReference>
<feature type="transmembrane region" description="Helical" evidence="1">
    <location>
        <begin position="211"/>
        <end position="234"/>
    </location>
</feature>
<protein>
    <submittedName>
        <fullName evidence="4">Bifunctional diguanylate cyclase/phosphodiesterase</fullName>
    </submittedName>
</protein>
<evidence type="ECO:0000313" key="4">
    <source>
        <dbReference type="EMBL" id="MBU2669051.1"/>
    </source>
</evidence>
<accession>A0ABS5Z152</accession>
<name>A0ABS5Z152_9ACTN</name>
<dbReference type="SUPFAM" id="SSF141868">
    <property type="entry name" value="EAL domain-like"/>
    <property type="match status" value="1"/>
</dbReference>
<feature type="transmembrane region" description="Helical" evidence="1">
    <location>
        <begin position="255"/>
        <end position="275"/>
    </location>
</feature>
<evidence type="ECO:0000313" key="5">
    <source>
        <dbReference type="Proteomes" id="UP001519654"/>
    </source>
</evidence>
<keyword evidence="1" id="KW-0812">Transmembrane</keyword>
<feature type="transmembrane region" description="Helical" evidence="1">
    <location>
        <begin position="5"/>
        <end position="22"/>
    </location>
</feature>
<dbReference type="InterPro" id="IPR043128">
    <property type="entry name" value="Rev_trsase/Diguanyl_cyclase"/>
</dbReference>
<dbReference type="Pfam" id="PF00990">
    <property type="entry name" value="GGDEF"/>
    <property type="match status" value="1"/>
</dbReference>
<organism evidence="4 5">
    <name type="scientific">Paractinoplanes bogorensis</name>
    <dbReference type="NCBI Taxonomy" id="1610840"/>
    <lineage>
        <taxon>Bacteria</taxon>
        <taxon>Bacillati</taxon>
        <taxon>Actinomycetota</taxon>
        <taxon>Actinomycetes</taxon>
        <taxon>Micromonosporales</taxon>
        <taxon>Micromonosporaceae</taxon>
        <taxon>Paractinoplanes</taxon>
    </lineage>
</organism>
<dbReference type="SMART" id="SM00267">
    <property type="entry name" value="GGDEF"/>
    <property type="match status" value="1"/>
</dbReference>
<dbReference type="InterPro" id="IPR001633">
    <property type="entry name" value="EAL_dom"/>
</dbReference>
<feature type="transmembrane region" description="Helical" evidence="1">
    <location>
        <begin position="121"/>
        <end position="139"/>
    </location>
</feature>
<dbReference type="Gene3D" id="3.20.20.450">
    <property type="entry name" value="EAL domain"/>
    <property type="match status" value="1"/>
</dbReference>
<evidence type="ECO:0000259" key="3">
    <source>
        <dbReference type="PROSITE" id="PS50887"/>
    </source>
</evidence>
<dbReference type="Pfam" id="PF00563">
    <property type="entry name" value="EAL"/>
    <property type="match status" value="1"/>
</dbReference>
<feature type="transmembrane region" description="Helical" evidence="1">
    <location>
        <begin position="159"/>
        <end position="177"/>
    </location>
</feature>
<dbReference type="InterPro" id="IPR035919">
    <property type="entry name" value="EAL_sf"/>
</dbReference>
<dbReference type="EMBL" id="JAHKKG010000013">
    <property type="protein sequence ID" value="MBU2669051.1"/>
    <property type="molecule type" value="Genomic_DNA"/>
</dbReference>
<comment type="caution">
    <text evidence="4">The sequence shown here is derived from an EMBL/GenBank/DDBJ whole genome shotgun (WGS) entry which is preliminary data.</text>
</comment>
<evidence type="ECO:0000259" key="2">
    <source>
        <dbReference type="PROSITE" id="PS50883"/>
    </source>
</evidence>
<dbReference type="PROSITE" id="PS50887">
    <property type="entry name" value="GGDEF"/>
    <property type="match status" value="1"/>
</dbReference>